<organism evidence="2 3">
    <name type="scientific">Colletotrichum orchidophilum</name>
    <dbReference type="NCBI Taxonomy" id="1209926"/>
    <lineage>
        <taxon>Eukaryota</taxon>
        <taxon>Fungi</taxon>
        <taxon>Dikarya</taxon>
        <taxon>Ascomycota</taxon>
        <taxon>Pezizomycotina</taxon>
        <taxon>Sordariomycetes</taxon>
        <taxon>Hypocreomycetidae</taxon>
        <taxon>Glomerellales</taxon>
        <taxon>Glomerellaceae</taxon>
        <taxon>Colletotrichum</taxon>
    </lineage>
</organism>
<dbReference type="GO" id="GO:0004674">
    <property type="term" value="F:protein serine/threonine kinase activity"/>
    <property type="evidence" value="ECO:0007669"/>
    <property type="project" value="UniProtKB-KW"/>
</dbReference>
<dbReference type="PANTHER" id="PTHR24359:SF1">
    <property type="entry name" value="INHIBITOR OF NUCLEAR FACTOR KAPPA-B KINASE EPSILON SUBUNIT HOMOLOG 1-RELATED"/>
    <property type="match status" value="1"/>
</dbReference>
<dbReference type="EMBL" id="MJBS01000033">
    <property type="protein sequence ID" value="OHE99731.1"/>
    <property type="molecule type" value="Genomic_DNA"/>
</dbReference>
<comment type="caution">
    <text evidence="2">The sequence shown here is derived from an EMBL/GenBank/DDBJ whole genome shotgun (WGS) entry which is preliminary data.</text>
</comment>
<evidence type="ECO:0000313" key="3">
    <source>
        <dbReference type="Proteomes" id="UP000176998"/>
    </source>
</evidence>
<keyword evidence="2" id="KW-0723">Serine/threonine-protein kinase</keyword>
<dbReference type="InterPro" id="IPR000719">
    <property type="entry name" value="Prot_kinase_dom"/>
</dbReference>
<dbReference type="PROSITE" id="PS50011">
    <property type="entry name" value="PROTEIN_KINASE_DOM"/>
    <property type="match status" value="1"/>
</dbReference>
<keyword evidence="2" id="KW-0808">Transferase</keyword>
<sequence>MKQDDVIAEFKRYVDQYVIDHKCYGMRGYEDEPVAFVPRCALVTFWTTDNVRRVFYSREDWIRDSTSTIQAHYLHVFSILVYMSQPQHISLFTECFIKDTSLPLDETRFAFLEGEEKRIFEEFHKEQWRFYPFLFETEGGPKQRKLHLPPLQIIPIISKDPIKHSGDVQDDTVCVYRVKLHPLCFAQQEVVFKIYRDVDSEVNQSYENEVDMYTQLDEQASSYDSIIRYFGSFEIPGFRTIVLEYASGGNLKSFFERYPPPLAHSDRILFWDNLMGLLGGLDAIHNLRKSRGVKGAWLLTGTHQDIRPQNILVCPGTSDNISIYAAKFKFADMGTGHIHRARHQGLGLNAQDHSGNGMYSAPEAYRDHGDSTTIQWESDIWSLGGVASEALVWTRWGEYGRIMYQKDRVLETRESPLNGGFHEGAFYDGNPFGACLLNAVDSWHSKAISYAGEESQWLSEIFLVDDSRSMMPHKKKVATSCQVLSYLLKKGGVDPNATFEVYFTSSCHPIQSTRTSKLKESIENMDFLEEQCNMGPSLDEVVSKAIVNPKPVSIYVLTNGHWNLRNQDNFCGVDGPIRRLVTHLKQANAQQNWIGVQFIRFFLDPATAADRIGETRLKALDDDLKRETGM</sequence>
<dbReference type="Pfam" id="PF00069">
    <property type="entry name" value="Pkinase"/>
    <property type="match status" value="1"/>
</dbReference>
<evidence type="ECO:0000313" key="2">
    <source>
        <dbReference type="EMBL" id="OHE99731.1"/>
    </source>
</evidence>
<dbReference type="SMART" id="SM00220">
    <property type="entry name" value="S_TKc"/>
    <property type="match status" value="1"/>
</dbReference>
<proteinExistence type="predicted"/>
<dbReference type="RefSeq" id="XP_022476876.1">
    <property type="nucleotide sequence ID" value="XM_022616514.1"/>
</dbReference>
<name>A0A1G4BEA4_9PEZI</name>
<dbReference type="SUPFAM" id="SSF53300">
    <property type="entry name" value="vWA-like"/>
    <property type="match status" value="1"/>
</dbReference>
<protein>
    <submittedName>
        <fullName evidence="2">Serine/threonine protein kinase</fullName>
    </submittedName>
</protein>
<dbReference type="GeneID" id="34558024"/>
<keyword evidence="2" id="KW-0418">Kinase</keyword>
<dbReference type="InterPro" id="IPR036465">
    <property type="entry name" value="vWFA_dom_sf"/>
</dbReference>
<dbReference type="Gene3D" id="1.10.510.10">
    <property type="entry name" value="Transferase(Phosphotransferase) domain 1"/>
    <property type="match status" value="1"/>
</dbReference>
<accession>A0A1G4BEA4</accession>
<feature type="domain" description="Protein kinase" evidence="1">
    <location>
        <begin position="151"/>
        <end position="511"/>
    </location>
</feature>
<dbReference type="Proteomes" id="UP000176998">
    <property type="component" value="Unassembled WGS sequence"/>
</dbReference>
<dbReference type="PANTHER" id="PTHR24359">
    <property type="entry name" value="SERINE/THREONINE-PROTEIN KINASE SBK1"/>
    <property type="match status" value="1"/>
</dbReference>
<dbReference type="InterPro" id="IPR011009">
    <property type="entry name" value="Kinase-like_dom_sf"/>
</dbReference>
<reference evidence="2 3" key="1">
    <citation type="submission" date="2016-09" db="EMBL/GenBank/DDBJ databases">
        <authorList>
            <person name="Capua I."/>
            <person name="De Benedictis P."/>
            <person name="Joannis T."/>
            <person name="Lombin L.H."/>
            <person name="Cattoli G."/>
        </authorList>
    </citation>
    <scope>NUCLEOTIDE SEQUENCE [LARGE SCALE GENOMIC DNA]</scope>
    <source>
        <strain evidence="2 3">IMI 309357</strain>
    </source>
</reference>
<gene>
    <name evidence="2" type="ORF">CORC01_04867</name>
</gene>
<dbReference type="OrthoDB" id="5396681at2759"/>
<dbReference type="GO" id="GO:0005524">
    <property type="term" value="F:ATP binding"/>
    <property type="evidence" value="ECO:0007669"/>
    <property type="project" value="InterPro"/>
</dbReference>
<evidence type="ECO:0000259" key="1">
    <source>
        <dbReference type="PROSITE" id="PS50011"/>
    </source>
</evidence>
<dbReference type="STRING" id="1209926.A0A1G4BEA4"/>
<dbReference type="SUPFAM" id="SSF56112">
    <property type="entry name" value="Protein kinase-like (PK-like)"/>
    <property type="match status" value="1"/>
</dbReference>
<keyword evidence="3" id="KW-1185">Reference proteome</keyword>
<dbReference type="AlphaFoldDB" id="A0A1G4BEA4"/>